<dbReference type="GO" id="GO:0051707">
    <property type="term" value="P:response to other organism"/>
    <property type="evidence" value="ECO:0007669"/>
    <property type="project" value="UniProtKB-ARBA"/>
</dbReference>
<dbReference type="Pfam" id="PF23247">
    <property type="entry name" value="LRR_RPS2"/>
    <property type="match status" value="1"/>
</dbReference>
<dbReference type="Pfam" id="PF18052">
    <property type="entry name" value="Rx_N"/>
    <property type="match status" value="1"/>
</dbReference>
<reference evidence="11 12" key="1">
    <citation type="journal article" date="2018" name="PLoS Genet.">
        <title>Population sequencing reveals clonal diversity and ancestral inbreeding in the grapevine cultivar Chardonnay.</title>
        <authorList>
            <person name="Roach M.J."/>
            <person name="Johnson D.L."/>
            <person name="Bohlmann J."/>
            <person name="van Vuuren H.J."/>
            <person name="Jones S.J."/>
            <person name="Pretorius I.S."/>
            <person name="Schmidt S.A."/>
            <person name="Borneman A.R."/>
        </authorList>
    </citation>
    <scope>NUCLEOTIDE SEQUENCE [LARGE SCALE GENOMIC DNA]</scope>
    <source>
        <strain evidence="12">cv. Chardonnay</strain>
        <tissue evidence="11">Leaf</tissue>
    </source>
</reference>
<dbReference type="Pfam" id="PF23559">
    <property type="entry name" value="WHD_DRP"/>
    <property type="match status" value="1"/>
</dbReference>
<dbReference type="PANTHER" id="PTHR36766:SF51">
    <property type="entry name" value="DISEASE RESISTANCE RPP13-LIKE PROTEIN 1"/>
    <property type="match status" value="1"/>
</dbReference>
<evidence type="ECO:0000259" key="7">
    <source>
        <dbReference type="Pfam" id="PF18052"/>
    </source>
</evidence>
<dbReference type="InterPro" id="IPR056789">
    <property type="entry name" value="LRR_R13L1-DRL21"/>
</dbReference>
<dbReference type="Gene3D" id="3.80.10.10">
    <property type="entry name" value="Ribonuclease Inhibitor"/>
    <property type="match status" value="5"/>
</dbReference>
<feature type="domain" description="NB-ARC" evidence="6">
    <location>
        <begin position="194"/>
        <end position="265"/>
    </location>
</feature>
<keyword evidence="5" id="KW-0067">ATP-binding</keyword>
<dbReference type="SUPFAM" id="SSF52540">
    <property type="entry name" value="P-loop containing nucleoside triphosphate hydrolases"/>
    <property type="match status" value="1"/>
</dbReference>
<protein>
    <submittedName>
        <fullName evidence="11">Putative disease resistance RPP13-like protein 1</fullName>
    </submittedName>
</protein>
<dbReference type="InterPro" id="IPR032675">
    <property type="entry name" value="LRR_dom_sf"/>
</dbReference>
<dbReference type="PRINTS" id="PR00364">
    <property type="entry name" value="DISEASERSIST"/>
</dbReference>
<evidence type="ECO:0000256" key="3">
    <source>
        <dbReference type="ARBA" id="ARBA00022741"/>
    </source>
</evidence>
<evidence type="ECO:0000256" key="5">
    <source>
        <dbReference type="ARBA" id="ARBA00022840"/>
    </source>
</evidence>
<feature type="domain" description="Disease resistance protein At4g27190-like leucine-rich repeats" evidence="8">
    <location>
        <begin position="1013"/>
        <end position="1132"/>
    </location>
</feature>
<dbReference type="EMBL" id="QGNW01001455">
    <property type="protein sequence ID" value="RVW40700.1"/>
    <property type="molecule type" value="Genomic_DNA"/>
</dbReference>
<evidence type="ECO:0000259" key="10">
    <source>
        <dbReference type="Pfam" id="PF25019"/>
    </source>
</evidence>
<dbReference type="InterPro" id="IPR002182">
    <property type="entry name" value="NB-ARC"/>
</dbReference>
<dbReference type="FunFam" id="1.10.10.10:FF:000322">
    <property type="entry name" value="Probable disease resistance protein At1g63360"/>
    <property type="match status" value="1"/>
</dbReference>
<evidence type="ECO:0000313" key="11">
    <source>
        <dbReference type="EMBL" id="RVW40700.1"/>
    </source>
</evidence>
<sequence>MPLGRALESASVNVLLNKLASQQFIDFFFKWKLDTGLLTKLETTLQVIYAVLDDAEEKQAENDPHVKNWLDKVRDAAYDAEDILEEIAIDALESRNKVPNFIYESLNLSQEVKEGIDFKKKDIAAALNPFGERIDSKMRNIVERLEDIVKQKDILRLRENTRGIVSGIEKRLTTPLVNEEHVFGSRIYGRDGDKEEMIKLLTSCEENSDEVCVIPIVGMGGLGKTTLAQIVYNDERVKEHFQLKAWACVSDEFDVMRITKALVESATKRTCGLWGLGQLRIPLAVGSPGSKIIVTTRSERVASIMRPGKTYPLKGLSSDDCWSLLEQIAFPNGNSYAFPELKIIAEGVARKCKGLPLAAKSLGGLLRSNPKENYWKDILNSKIWDFSNNGIIPPLRLSYHHLPPHLKQCFIYCAVFPKDFEFDIEMLVLLWIAEGFVQQPEGGKEMEAMARSYFFDLLSRSFFQQSSVDKSQYLMHDLIHDLAQFISGKEFLRLEDKAEVVKQSNIYEKARHFSYIRGETDVYVKFKPLSKVKCLRTFLSLDPLHGFKPNFLTKKVPEDLLPELRFLRVLRLSGYEITKLPDSIGSLKHLRYLNLSYSSIKELPESTSTVYNLQTLLLKCPHLVKLPMDLKNLTNLRHLNIETSGLQMMPLDMGKLTSLQTLSNFVVGEGRGSGIGQLKSLSNLRGKLSISGLQNVVNVRDAIEAKLEDKEYLEKLVLEWIDKFYSTRDEKVENEILDMLQPHENLKNLSIEYYGGTEFPSWVGDPSFSKMEYLNLKGCKKCTSLPSLGQLPLLKELIIEGMDGIKHVGPQFYGDDYTSIDPFQSLETLKFNEMEEWEELSSFGDGGVEGFPRLRELSIFRCPKLTRFSHRFSSLEKLRIQQCEELAAFSRFPSPENLESEDFPRLRVLNLIRCPKLSKLPNYLPSLEGVWIDDCEKLAVLPKLVKLLKLNLLGSNVEILGTMVDLRSLTFLQINQISTLKMFPEGFMKRSAKLEELKIVNCGDLVDLSNQQLGLAHLASLRRLTISGCPKLVALPDEVNKMLPRLESLDIKDCCNLEKLPDELFKLESLSELPVEGCQKLVPFPDMGLPSKLKRLVIQNCGALKAIQDGNLRNNTSLEFLEIRSCSSLVSVLEGGIPTTLKHMKIYYCSSLKSLPVEMMNNDMSLEYLEIQGCASLLSFPAGELPKSLKRLEISSCGNFLSLPSSLLNLVHLDFLNLEDCPLLEYFPNTGLPTRNLRELTICKCEKLQSLPNRFHNLKSLQKLAISGCPSLVSLPEQGLPTNLISLEITNCKNLNPIDEWKLHKLTTLRTFSIGEIPGLVSFSNTYLLPDTITSLHILELPVPSISEGLQNLSSLETLIIRDCKKLQSLPKEGLPATLSSLRIKNCPLLQSRCMEILDQVLVEFFHTGGREILSGCFSGSTHVIFLEKVPFLESKGDDGLHKWVA</sequence>
<dbReference type="InterPro" id="IPR058922">
    <property type="entry name" value="WHD_DRP"/>
</dbReference>
<evidence type="ECO:0000256" key="2">
    <source>
        <dbReference type="ARBA" id="ARBA00022737"/>
    </source>
</evidence>
<dbReference type="Gene3D" id="1.20.5.4130">
    <property type="match status" value="1"/>
</dbReference>
<dbReference type="Gene3D" id="1.10.10.10">
    <property type="entry name" value="Winged helix-like DNA-binding domain superfamily/Winged helix DNA-binding domain"/>
    <property type="match status" value="1"/>
</dbReference>
<evidence type="ECO:0000259" key="8">
    <source>
        <dbReference type="Pfam" id="PF23247"/>
    </source>
</evidence>
<dbReference type="PANTHER" id="PTHR36766">
    <property type="entry name" value="PLANT BROAD-SPECTRUM MILDEW RESISTANCE PROTEIN RPW8"/>
    <property type="match status" value="1"/>
</dbReference>
<evidence type="ECO:0000313" key="12">
    <source>
        <dbReference type="Proteomes" id="UP000288805"/>
    </source>
</evidence>
<dbReference type="GO" id="GO:0006952">
    <property type="term" value="P:defense response"/>
    <property type="evidence" value="ECO:0007669"/>
    <property type="project" value="UniProtKB-KW"/>
</dbReference>
<dbReference type="Pfam" id="PF25019">
    <property type="entry name" value="LRR_R13L1-DRL21"/>
    <property type="match status" value="1"/>
</dbReference>
<evidence type="ECO:0000259" key="6">
    <source>
        <dbReference type="Pfam" id="PF00931"/>
    </source>
</evidence>
<dbReference type="InterPro" id="IPR036388">
    <property type="entry name" value="WH-like_DNA-bd_sf"/>
</dbReference>
<keyword evidence="1" id="KW-0433">Leucine-rich repeat</keyword>
<feature type="domain" description="Disease resistance N-terminal" evidence="7">
    <location>
        <begin position="13"/>
        <end position="97"/>
    </location>
</feature>
<dbReference type="Proteomes" id="UP000288805">
    <property type="component" value="Unassembled WGS sequence"/>
</dbReference>
<dbReference type="InterPro" id="IPR027417">
    <property type="entry name" value="P-loop_NTPase"/>
</dbReference>
<dbReference type="SMART" id="SM00369">
    <property type="entry name" value="LRR_TYP"/>
    <property type="match status" value="4"/>
</dbReference>
<feature type="domain" description="R13L1/DRL21-like LRR repeat region" evidence="10">
    <location>
        <begin position="675"/>
        <end position="802"/>
    </location>
</feature>
<name>A0A438DZ72_VITVI</name>
<dbReference type="InterPro" id="IPR057135">
    <property type="entry name" value="At4g27190-like_LRR"/>
</dbReference>
<keyword evidence="4" id="KW-0611">Plant defense</keyword>
<dbReference type="Gene3D" id="3.40.50.300">
    <property type="entry name" value="P-loop containing nucleotide triphosphate hydrolases"/>
    <property type="match status" value="1"/>
</dbReference>
<dbReference type="Gene3D" id="1.10.8.430">
    <property type="entry name" value="Helical domain of apoptotic protease-activating factors"/>
    <property type="match status" value="1"/>
</dbReference>
<dbReference type="GO" id="GO:0043531">
    <property type="term" value="F:ADP binding"/>
    <property type="evidence" value="ECO:0007669"/>
    <property type="project" value="InterPro"/>
</dbReference>
<accession>A0A438DZ72</accession>
<gene>
    <name evidence="11" type="primary">RPPL1_218</name>
    <name evidence="11" type="ORF">CK203_101625</name>
</gene>
<dbReference type="Pfam" id="PF00931">
    <property type="entry name" value="NB-ARC"/>
    <property type="match status" value="2"/>
</dbReference>
<dbReference type="GO" id="GO:0005524">
    <property type="term" value="F:ATP binding"/>
    <property type="evidence" value="ECO:0007669"/>
    <property type="project" value="UniProtKB-KW"/>
</dbReference>
<dbReference type="InterPro" id="IPR042197">
    <property type="entry name" value="Apaf_helical"/>
</dbReference>
<keyword evidence="2" id="KW-0677">Repeat</keyword>
<dbReference type="SUPFAM" id="SSF52058">
    <property type="entry name" value="L domain-like"/>
    <property type="match status" value="3"/>
</dbReference>
<evidence type="ECO:0000259" key="9">
    <source>
        <dbReference type="Pfam" id="PF23559"/>
    </source>
</evidence>
<feature type="domain" description="Disease resistance protein winged helix" evidence="9">
    <location>
        <begin position="415"/>
        <end position="483"/>
    </location>
</feature>
<dbReference type="InterPro" id="IPR003591">
    <property type="entry name" value="Leu-rich_rpt_typical-subtyp"/>
</dbReference>
<comment type="caution">
    <text evidence="11">The sequence shown here is derived from an EMBL/GenBank/DDBJ whole genome shotgun (WGS) entry which is preliminary data.</text>
</comment>
<evidence type="ECO:0000256" key="1">
    <source>
        <dbReference type="ARBA" id="ARBA00022614"/>
    </source>
</evidence>
<organism evidence="11 12">
    <name type="scientific">Vitis vinifera</name>
    <name type="common">Grape</name>
    <dbReference type="NCBI Taxonomy" id="29760"/>
    <lineage>
        <taxon>Eukaryota</taxon>
        <taxon>Viridiplantae</taxon>
        <taxon>Streptophyta</taxon>
        <taxon>Embryophyta</taxon>
        <taxon>Tracheophyta</taxon>
        <taxon>Spermatophyta</taxon>
        <taxon>Magnoliopsida</taxon>
        <taxon>eudicotyledons</taxon>
        <taxon>Gunneridae</taxon>
        <taxon>Pentapetalae</taxon>
        <taxon>rosids</taxon>
        <taxon>Vitales</taxon>
        <taxon>Vitaceae</taxon>
        <taxon>Viteae</taxon>
        <taxon>Vitis</taxon>
    </lineage>
</organism>
<evidence type="ECO:0000256" key="4">
    <source>
        <dbReference type="ARBA" id="ARBA00022821"/>
    </source>
</evidence>
<feature type="domain" description="NB-ARC" evidence="6">
    <location>
        <begin position="279"/>
        <end position="332"/>
    </location>
</feature>
<proteinExistence type="predicted"/>
<keyword evidence="3" id="KW-0547">Nucleotide-binding</keyword>
<dbReference type="InterPro" id="IPR041118">
    <property type="entry name" value="Rx_N"/>
</dbReference>